<dbReference type="AlphaFoldDB" id="A0A9Q9AH03"/>
<keyword evidence="3" id="KW-1185">Reference proteome</keyword>
<protein>
    <submittedName>
        <fullName evidence="2">Uncharacterized protein</fullName>
    </submittedName>
</protein>
<dbReference type="OrthoDB" id="3650173at2759"/>
<sequence length="104" mass="10865">MSSASEVDPATAEGQARAAAALKLGKTPKDEPPSYAKPESEYSSEEQAKRAKLRAKGVNPDLEAEMDAKVFGKGNPADGSKKGPKQGGFWAKVSQTAMGGGWIK</sequence>
<gene>
    <name evidence="2" type="ORF">Slin15195_G022390</name>
</gene>
<accession>A0A9Q9AH03</accession>
<feature type="region of interest" description="Disordered" evidence="1">
    <location>
        <begin position="1"/>
        <end position="104"/>
    </location>
</feature>
<evidence type="ECO:0000313" key="2">
    <source>
        <dbReference type="EMBL" id="USW48920.1"/>
    </source>
</evidence>
<dbReference type="EMBL" id="CP099419">
    <property type="protein sequence ID" value="USW48920.1"/>
    <property type="molecule type" value="Genomic_DNA"/>
</dbReference>
<dbReference type="Proteomes" id="UP001056384">
    <property type="component" value="Chromosome 2"/>
</dbReference>
<proteinExistence type="predicted"/>
<feature type="compositionally biased region" description="Low complexity" evidence="1">
    <location>
        <begin position="10"/>
        <end position="21"/>
    </location>
</feature>
<evidence type="ECO:0000256" key="1">
    <source>
        <dbReference type="SAM" id="MobiDB-lite"/>
    </source>
</evidence>
<evidence type="ECO:0000313" key="3">
    <source>
        <dbReference type="Proteomes" id="UP001056384"/>
    </source>
</evidence>
<reference evidence="2" key="1">
    <citation type="submission" date="2022-06" db="EMBL/GenBank/DDBJ databases">
        <title>Complete genome sequences of two strains of the flax pathogen Septoria linicola.</title>
        <authorList>
            <person name="Lapalu N."/>
            <person name="Simon A."/>
            <person name="Demenou B."/>
            <person name="Paumier D."/>
            <person name="Guillot M.-P."/>
            <person name="Gout L."/>
            <person name="Valade R."/>
        </authorList>
    </citation>
    <scope>NUCLEOTIDE SEQUENCE</scope>
    <source>
        <strain evidence="2">SE15195</strain>
    </source>
</reference>
<organism evidence="2 3">
    <name type="scientific">Septoria linicola</name>
    <dbReference type="NCBI Taxonomy" id="215465"/>
    <lineage>
        <taxon>Eukaryota</taxon>
        <taxon>Fungi</taxon>
        <taxon>Dikarya</taxon>
        <taxon>Ascomycota</taxon>
        <taxon>Pezizomycotina</taxon>
        <taxon>Dothideomycetes</taxon>
        <taxon>Dothideomycetidae</taxon>
        <taxon>Mycosphaerellales</taxon>
        <taxon>Mycosphaerellaceae</taxon>
        <taxon>Septoria</taxon>
    </lineage>
</organism>
<name>A0A9Q9AH03_9PEZI</name>